<evidence type="ECO:0000313" key="5">
    <source>
        <dbReference type="Proteomes" id="UP000325797"/>
    </source>
</evidence>
<dbReference type="GO" id="GO:0003700">
    <property type="term" value="F:DNA-binding transcription factor activity"/>
    <property type="evidence" value="ECO:0007669"/>
    <property type="project" value="TreeGrafter"/>
</dbReference>
<dbReference type="InterPro" id="IPR013096">
    <property type="entry name" value="Cupin_2"/>
</dbReference>
<protein>
    <submittedName>
        <fullName evidence="4">XRE family transcriptional regulator</fullName>
    </submittedName>
</protein>
<dbReference type="InterPro" id="IPR014710">
    <property type="entry name" value="RmlC-like_jellyroll"/>
</dbReference>
<evidence type="ECO:0000313" key="4">
    <source>
        <dbReference type="EMBL" id="QEX22055.1"/>
    </source>
</evidence>
<dbReference type="KEGG" id="hadh:FRZ61_19840"/>
<dbReference type="InterPro" id="IPR011051">
    <property type="entry name" value="RmlC_Cupin_sf"/>
</dbReference>
<dbReference type="Proteomes" id="UP000325797">
    <property type="component" value="Chromosome"/>
</dbReference>
<dbReference type="GO" id="GO:0005829">
    <property type="term" value="C:cytosol"/>
    <property type="evidence" value="ECO:0007669"/>
    <property type="project" value="TreeGrafter"/>
</dbReference>
<dbReference type="SUPFAM" id="SSF51182">
    <property type="entry name" value="RmlC-like cupins"/>
    <property type="match status" value="1"/>
</dbReference>
<keyword evidence="5" id="KW-1185">Reference proteome</keyword>
<dbReference type="GO" id="GO:0003677">
    <property type="term" value="F:DNA binding"/>
    <property type="evidence" value="ECO:0007669"/>
    <property type="project" value="UniProtKB-KW"/>
</dbReference>
<dbReference type="SUPFAM" id="SSF47413">
    <property type="entry name" value="lambda repressor-like DNA-binding domains"/>
    <property type="match status" value="1"/>
</dbReference>
<name>A0A5J6MZJ2_9PROT</name>
<evidence type="ECO:0000256" key="2">
    <source>
        <dbReference type="SAM" id="MobiDB-lite"/>
    </source>
</evidence>
<feature type="region of interest" description="Disordered" evidence="2">
    <location>
        <begin position="1"/>
        <end position="34"/>
    </location>
</feature>
<proteinExistence type="predicted"/>
<reference evidence="4 5" key="1">
    <citation type="submission" date="2019-08" db="EMBL/GenBank/DDBJ databases">
        <title>Hyperibacter terrae gen. nov., sp. nov. and Hyperibacter viscosus sp. nov., two new members in the family Rhodospirillaceae isolated from the rhizosphere of Hypericum perforatum.</title>
        <authorList>
            <person name="Noviana Z."/>
        </authorList>
    </citation>
    <scope>NUCLEOTIDE SEQUENCE [LARGE SCALE GENOMIC DNA]</scope>
    <source>
        <strain evidence="4 5">R5959</strain>
    </source>
</reference>
<dbReference type="Pfam" id="PF01381">
    <property type="entry name" value="HTH_3"/>
    <property type="match status" value="1"/>
</dbReference>
<accession>A0A5J6MZJ2</accession>
<evidence type="ECO:0000256" key="1">
    <source>
        <dbReference type="ARBA" id="ARBA00023125"/>
    </source>
</evidence>
<dbReference type="PROSITE" id="PS50943">
    <property type="entry name" value="HTH_CROC1"/>
    <property type="match status" value="1"/>
</dbReference>
<dbReference type="Gene3D" id="2.60.120.10">
    <property type="entry name" value="Jelly Rolls"/>
    <property type="match status" value="1"/>
</dbReference>
<dbReference type="RefSeq" id="WP_318526371.1">
    <property type="nucleotide sequence ID" value="NZ_CP042582.1"/>
</dbReference>
<evidence type="ECO:0000259" key="3">
    <source>
        <dbReference type="PROSITE" id="PS50943"/>
    </source>
</evidence>
<dbReference type="CDD" id="cd00093">
    <property type="entry name" value="HTH_XRE"/>
    <property type="match status" value="1"/>
</dbReference>
<gene>
    <name evidence="4" type="ORF">FRZ61_19840</name>
</gene>
<dbReference type="CDD" id="cd02209">
    <property type="entry name" value="cupin_XRE_C"/>
    <property type="match status" value="1"/>
</dbReference>
<dbReference type="InterPro" id="IPR050807">
    <property type="entry name" value="TransReg_Diox_bact_type"/>
</dbReference>
<dbReference type="InterPro" id="IPR010982">
    <property type="entry name" value="Lambda_DNA-bd_dom_sf"/>
</dbReference>
<dbReference type="Pfam" id="PF07883">
    <property type="entry name" value="Cupin_2"/>
    <property type="match status" value="1"/>
</dbReference>
<dbReference type="PANTHER" id="PTHR46797:SF11">
    <property type="entry name" value="HTH-TYPE TRANSCRIPTIONAL REGULATOR PUUR"/>
    <property type="match status" value="1"/>
</dbReference>
<keyword evidence="1" id="KW-0238">DNA-binding</keyword>
<dbReference type="PANTHER" id="PTHR46797">
    <property type="entry name" value="HTH-TYPE TRANSCRIPTIONAL REGULATOR"/>
    <property type="match status" value="1"/>
</dbReference>
<dbReference type="Gene3D" id="1.10.260.40">
    <property type="entry name" value="lambda repressor-like DNA-binding domains"/>
    <property type="match status" value="1"/>
</dbReference>
<dbReference type="EMBL" id="CP042582">
    <property type="protein sequence ID" value="QEX22055.1"/>
    <property type="molecule type" value="Genomic_DNA"/>
</dbReference>
<sequence>MRKPKTLSGRTSASLDRLRQGSRNNPSAKTDGVPEDVGARLVWLRKQHGLSQRELAKRAGVTNGTISLIEKNATSPQVASLRKILAAFPISIAEFFSMTLRDDHQIFFSAQDLVEMGGADISLRLVAGQNRSRKIQMFHEVFAPGSDTGKQMLAHEGEEAGLVIRGQIEITVGKHKKVLGPGEAYYFSSTVPHRFRNLGDEECEMVSAATPPSF</sequence>
<dbReference type="SMART" id="SM00530">
    <property type="entry name" value="HTH_XRE"/>
    <property type="match status" value="1"/>
</dbReference>
<feature type="domain" description="HTH cro/C1-type" evidence="3">
    <location>
        <begin position="44"/>
        <end position="95"/>
    </location>
</feature>
<organism evidence="4 5">
    <name type="scientific">Hypericibacter adhaerens</name>
    <dbReference type="NCBI Taxonomy" id="2602016"/>
    <lineage>
        <taxon>Bacteria</taxon>
        <taxon>Pseudomonadati</taxon>
        <taxon>Pseudomonadota</taxon>
        <taxon>Alphaproteobacteria</taxon>
        <taxon>Rhodospirillales</taxon>
        <taxon>Dongiaceae</taxon>
        <taxon>Hypericibacter</taxon>
    </lineage>
</organism>
<dbReference type="InterPro" id="IPR001387">
    <property type="entry name" value="Cro/C1-type_HTH"/>
</dbReference>
<dbReference type="AlphaFoldDB" id="A0A5J6MZJ2"/>